<dbReference type="PANTHER" id="PTHR46450">
    <property type="entry name" value="INACTIVE HISTONE-LYSINE N-METHYLTRANSFERASE SUVR1-RELATED"/>
    <property type="match status" value="1"/>
</dbReference>
<dbReference type="PROSITE" id="PS51580">
    <property type="entry name" value="SAM_MT43_3"/>
    <property type="match status" value="1"/>
</dbReference>
<evidence type="ECO:0000256" key="4">
    <source>
        <dbReference type="ARBA" id="ARBA00022679"/>
    </source>
</evidence>
<dbReference type="SUPFAM" id="SSF82199">
    <property type="entry name" value="SET domain"/>
    <property type="match status" value="1"/>
</dbReference>
<dbReference type="PROSITE" id="PS50280">
    <property type="entry name" value="SET"/>
    <property type="match status" value="1"/>
</dbReference>
<dbReference type="AlphaFoldDB" id="A0AAV1DI32"/>
<evidence type="ECO:0000313" key="11">
    <source>
        <dbReference type="EMBL" id="CAI9107557.1"/>
    </source>
</evidence>
<feature type="compositionally biased region" description="Polar residues" evidence="8">
    <location>
        <begin position="168"/>
        <end position="187"/>
    </location>
</feature>
<keyword evidence="6" id="KW-0862">Zinc</keyword>
<dbReference type="InterPro" id="IPR046341">
    <property type="entry name" value="SET_dom_sf"/>
</dbReference>
<dbReference type="Proteomes" id="UP001161247">
    <property type="component" value="Chromosome 5"/>
</dbReference>
<keyword evidence="3" id="KW-0158">Chromosome</keyword>
<feature type="region of interest" description="Disordered" evidence="8">
    <location>
        <begin position="442"/>
        <end position="478"/>
    </location>
</feature>
<dbReference type="Pfam" id="PF00856">
    <property type="entry name" value="SET"/>
    <property type="match status" value="1"/>
</dbReference>
<evidence type="ECO:0000256" key="7">
    <source>
        <dbReference type="ARBA" id="ARBA00023242"/>
    </source>
</evidence>
<dbReference type="Gene3D" id="2.170.270.10">
    <property type="entry name" value="SET domain"/>
    <property type="match status" value="1"/>
</dbReference>
<feature type="compositionally biased region" description="Polar residues" evidence="8">
    <location>
        <begin position="269"/>
        <end position="284"/>
    </location>
</feature>
<evidence type="ECO:0000256" key="3">
    <source>
        <dbReference type="ARBA" id="ARBA00022454"/>
    </source>
</evidence>
<evidence type="ECO:0000256" key="8">
    <source>
        <dbReference type="SAM" id="MobiDB-lite"/>
    </source>
</evidence>
<dbReference type="SMART" id="SM00317">
    <property type="entry name" value="SET"/>
    <property type="match status" value="1"/>
</dbReference>
<evidence type="ECO:0000259" key="9">
    <source>
        <dbReference type="PROSITE" id="PS50280"/>
    </source>
</evidence>
<protein>
    <submittedName>
        <fullName evidence="11">OLC1v1006935C1</fullName>
    </submittedName>
</protein>
<keyword evidence="12" id="KW-1185">Reference proteome</keyword>
<dbReference type="SMART" id="SM00468">
    <property type="entry name" value="PreSET"/>
    <property type="match status" value="1"/>
</dbReference>
<feature type="domain" description="Pre-SET" evidence="10">
    <location>
        <begin position="560"/>
        <end position="664"/>
    </location>
</feature>
<evidence type="ECO:0000313" key="12">
    <source>
        <dbReference type="Proteomes" id="UP001161247"/>
    </source>
</evidence>
<feature type="region of interest" description="Disordered" evidence="8">
    <location>
        <begin position="114"/>
        <end position="196"/>
    </location>
</feature>
<comment type="subcellular location">
    <subcellularLocation>
        <location evidence="2">Chromosome</location>
    </subcellularLocation>
    <subcellularLocation>
        <location evidence="1">Nucleus</location>
    </subcellularLocation>
</comment>
<dbReference type="GO" id="GO:0008270">
    <property type="term" value="F:zinc ion binding"/>
    <property type="evidence" value="ECO:0007669"/>
    <property type="project" value="InterPro"/>
</dbReference>
<name>A0AAV1DI32_OLDCO</name>
<keyword evidence="5" id="KW-0479">Metal-binding</keyword>
<dbReference type="PANTHER" id="PTHR46450:SF1">
    <property type="entry name" value="INACTIVE HISTONE-LYSINE N-METHYLTRANSFERASE SUVR1-RELATED"/>
    <property type="match status" value="1"/>
</dbReference>
<feature type="region of interest" description="Disordered" evidence="8">
    <location>
        <begin position="269"/>
        <end position="295"/>
    </location>
</feature>
<feature type="region of interest" description="Disordered" evidence="8">
    <location>
        <begin position="209"/>
        <end position="252"/>
    </location>
</feature>
<feature type="region of interest" description="Disordered" evidence="8">
    <location>
        <begin position="301"/>
        <end position="320"/>
    </location>
</feature>
<evidence type="ECO:0000259" key="10">
    <source>
        <dbReference type="PROSITE" id="PS50867"/>
    </source>
</evidence>
<dbReference type="InterPro" id="IPR018848">
    <property type="entry name" value="WIYLD_domain"/>
</dbReference>
<dbReference type="GO" id="GO:0042054">
    <property type="term" value="F:histone methyltransferase activity"/>
    <property type="evidence" value="ECO:0007669"/>
    <property type="project" value="InterPro"/>
</dbReference>
<dbReference type="InterPro" id="IPR001214">
    <property type="entry name" value="SET_dom"/>
</dbReference>
<dbReference type="InterPro" id="IPR007728">
    <property type="entry name" value="Pre-SET_dom"/>
</dbReference>
<evidence type="ECO:0000256" key="6">
    <source>
        <dbReference type="ARBA" id="ARBA00022833"/>
    </source>
</evidence>
<dbReference type="FunFam" id="2.170.270.10:FF:000046">
    <property type="entry name" value="SET-domain containing protein lysine methyltransferase family protein"/>
    <property type="match status" value="1"/>
</dbReference>
<evidence type="ECO:0000256" key="1">
    <source>
        <dbReference type="ARBA" id="ARBA00004123"/>
    </source>
</evidence>
<dbReference type="GO" id="GO:0005694">
    <property type="term" value="C:chromosome"/>
    <property type="evidence" value="ECO:0007669"/>
    <property type="project" value="UniProtKB-SubCell"/>
</dbReference>
<dbReference type="EMBL" id="OX459122">
    <property type="protein sequence ID" value="CAI9107557.1"/>
    <property type="molecule type" value="Genomic_DNA"/>
</dbReference>
<dbReference type="PROSITE" id="PS50867">
    <property type="entry name" value="PRE_SET"/>
    <property type="match status" value="1"/>
</dbReference>
<evidence type="ECO:0000256" key="5">
    <source>
        <dbReference type="ARBA" id="ARBA00022723"/>
    </source>
</evidence>
<reference evidence="11" key="1">
    <citation type="submission" date="2023-03" db="EMBL/GenBank/DDBJ databases">
        <authorList>
            <person name="Julca I."/>
        </authorList>
    </citation>
    <scope>NUCLEOTIDE SEQUENCE</scope>
</reference>
<dbReference type="GO" id="GO:0005634">
    <property type="term" value="C:nucleus"/>
    <property type="evidence" value="ECO:0007669"/>
    <property type="project" value="UniProtKB-SubCell"/>
</dbReference>
<evidence type="ECO:0000256" key="2">
    <source>
        <dbReference type="ARBA" id="ARBA00004286"/>
    </source>
</evidence>
<dbReference type="InterPro" id="IPR043017">
    <property type="entry name" value="WIYLD_dom_sf"/>
</dbReference>
<dbReference type="Pfam" id="PF10440">
    <property type="entry name" value="WIYLD"/>
    <property type="match status" value="1"/>
</dbReference>
<feature type="domain" description="SET" evidence="9">
    <location>
        <begin position="667"/>
        <end position="800"/>
    </location>
</feature>
<accession>A0AAV1DI32</accession>
<sequence length="831" mass="93049">MAPRNPRVTKAFGAMKDLGITEDKVKPILKSLLKAYDKNWAPIEEENYRVLIEAIFENEEAEASKNKQMDNTNNMNKMDIAEREQALEVEDLHHDEAGRPLKRLRLKYADQASNSVGTSLVKPKDEPVELPEFQPQEVCSVSSIRGNGDESLQSSSHSLDKSKGKQPVSPNSFTVQERTSNSQSLSLDKSRTDIPKEMDPVIVPHQMCSRNKGKETLSPRFASGEGRLELKKSSPAVSSQRNDCEPKEEPFTGDISECLPLAVIHPESSNAEDSTMPKNSSGRQNGAEPLALEPLARKRTNDDFSAFSRETKTNSDVTSITDESTSQLQVAASALGEVNISVSCNMSSLGPDFRTPSLDDLVKMVEDRCLRTYKILDKNFSVMKIMKDMCECFVELGSESCHESEKTVQVKPRIDLLSKFPSQDPLVGGPMHFDYRRVSDNAQSDNVGDLPKVLPLPSPDDTPGAEKDANGEVNVDNGQNELSEATCKSLVVVRQLEVTPDQIQSLHDVFDISKGQERVKITLDRGNIACLPSFHYIPQNAVFQNAYINFSLARIGDDNCCSSCFGDCLSSATPCVCAIETGTKFAYTSEGLVKEEFLDECISMNRDPKKHCQYLCKECPLERSKNGDDVVEPCKGHLVRKFIKECWWKCGCSKSCGNRVVQRGITHQLQVFMTEGKGWGLRTLEDLPKGAFVCEYVGEILTNAELFDRVSRSPKGEVHSYPVLLDADWGCERVLKDEEALCLDATFYGNVARFINHRCFDSNMVEIPVEIETPDHHYYHLAFFTTREVRAMEELTWDYGIDFDDVEHPVKAFRCHCGSRFCRNIRRPSSK</sequence>
<dbReference type="Gene3D" id="1.10.8.850">
    <property type="entry name" value="Histone-lysine N methyltransferase , C-terminal domain-like"/>
    <property type="match status" value="1"/>
</dbReference>
<keyword evidence="4" id="KW-0808">Transferase</keyword>
<dbReference type="CDD" id="cd10538">
    <property type="entry name" value="SET_SETDB-like"/>
    <property type="match status" value="1"/>
</dbReference>
<keyword evidence="7" id="KW-0539">Nucleus</keyword>
<organism evidence="11 12">
    <name type="scientific">Oldenlandia corymbosa var. corymbosa</name>
    <dbReference type="NCBI Taxonomy" id="529605"/>
    <lineage>
        <taxon>Eukaryota</taxon>
        <taxon>Viridiplantae</taxon>
        <taxon>Streptophyta</taxon>
        <taxon>Embryophyta</taxon>
        <taxon>Tracheophyta</taxon>
        <taxon>Spermatophyta</taxon>
        <taxon>Magnoliopsida</taxon>
        <taxon>eudicotyledons</taxon>
        <taxon>Gunneridae</taxon>
        <taxon>Pentapetalae</taxon>
        <taxon>asterids</taxon>
        <taxon>lamiids</taxon>
        <taxon>Gentianales</taxon>
        <taxon>Rubiaceae</taxon>
        <taxon>Rubioideae</taxon>
        <taxon>Spermacoceae</taxon>
        <taxon>Hedyotis-Oldenlandia complex</taxon>
        <taxon>Oldenlandia</taxon>
    </lineage>
</organism>
<gene>
    <name evidence="11" type="ORF">OLC1_LOCUS15845</name>
</gene>
<proteinExistence type="predicted"/>
<dbReference type="InterPro" id="IPR025776">
    <property type="entry name" value="SUVR4/1/2"/>
</dbReference>